<sequence>MNQTHEQVINKTDLHFFRYCQDLYGINRGVYNTIEQWFYNKDILNIVDRRKYILCFLEFVYGNEKGDGKFGKEGLVNKLKRFWERLDTQME</sequence>
<proteinExistence type="predicted"/>
<protein>
    <submittedName>
        <fullName evidence="1">Uncharacterized protein</fullName>
    </submittedName>
</protein>
<evidence type="ECO:0000313" key="2">
    <source>
        <dbReference type="Proteomes" id="UP000077881"/>
    </source>
</evidence>
<dbReference type="PATRIC" id="fig|217031.6.peg.198"/>
<dbReference type="OrthoDB" id="2889790at2"/>
<keyword evidence="2" id="KW-1185">Reference proteome</keyword>
<dbReference type="RefSeq" id="WP_064467492.1">
    <property type="nucleotide sequence ID" value="NZ_JAGGKH010000005.1"/>
</dbReference>
<organism evidence="1 2">
    <name type="scientific">Lederbergia galactosidilytica</name>
    <dbReference type="NCBI Taxonomy" id="217031"/>
    <lineage>
        <taxon>Bacteria</taxon>
        <taxon>Bacillati</taxon>
        <taxon>Bacillota</taxon>
        <taxon>Bacilli</taxon>
        <taxon>Bacillales</taxon>
        <taxon>Bacillaceae</taxon>
        <taxon>Lederbergia</taxon>
    </lineage>
</organism>
<dbReference type="EMBL" id="LDJR01000008">
    <property type="protein sequence ID" value="OAK75752.1"/>
    <property type="molecule type" value="Genomic_DNA"/>
</dbReference>
<name>A0A178A6J5_9BACI</name>
<gene>
    <name evidence="1" type="ORF">ABB05_00945</name>
</gene>
<reference evidence="1 2" key="1">
    <citation type="submission" date="2015-05" db="EMBL/GenBank/DDBJ databases">
        <title>Comparison of genome.</title>
        <authorList>
            <person name="Zheng Z."/>
            <person name="Sun M."/>
        </authorList>
    </citation>
    <scope>NUCLEOTIDE SEQUENCE [LARGE SCALE GENOMIC DNA]</scope>
    <source>
        <strain evidence="1 2">G25-74</strain>
    </source>
</reference>
<evidence type="ECO:0000313" key="1">
    <source>
        <dbReference type="EMBL" id="OAK75752.1"/>
    </source>
</evidence>
<accession>A0A178A6J5</accession>
<dbReference type="AlphaFoldDB" id="A0A178A6J5"/>
<comment type="caution">
    <text evidence="1">The sequence shown here is derived from an EMBL/GenBank/DDBJ whole genome shotgun (WGS) entry which is preliminary data.</text>
</comment>
<dbReference type="Proteomes" id="UP000077881">
    <property type="component" value="Unassembled WGS sequence"/>
</dbReference>